<dbReference type="EMBL" id="ANNX02000047">
    <property type="protein sequence ID" value="KYC36423.1"/>
    <property type="molecule type" value="Genomic_DNA"/>
</dbReference>
<proteinExistence type="predicted"/>
<reference evidence="1 2" key="1">
    <citation type="journal article" date="2013" name="Genome Biol. Evol.">
        <title>Genomes of Stigonematalean cyanobacteria (subsection V) and the evolution of oxygenic photosynthesis from prokaryotes to plastids.</title>
        <authorList>
            <person name="Dagan T."/>
            <person name="Roettger M."/>
            <person name="Stucken K."/>
            <person name="Landan G."/>
            <person name="Koch R."/>
            <person name="Major P."/>
            <person name="Gould S.B."/>
            <person name="Goremykin V.V."/>
            <person name="Rippka R."/>
            <person name="Tandeau de Marsac N."/>
            <person name="Gugger M."/>
            <person name="Lockhart P.J."/>
            <person name="Allen J.F."/>
            <person name="Brune I."/>
            <person name="Maus I."/>
            <person name="Puhler A."/>
            <person name="Martin W.F."/>
        </authorList>
    </citation>
    <scope>NUCLEOTIDE SEQUENCE [LARGE SCALE GENOMIC DNA]</scope>
    <source>
        <strain evidence="1 2">PCC 7110</strain>
    </source>
</reference>
<dbReference type="Proteomes" id="UP000076925">
    <property type="component" value="Unassembled WGS sequence"/>
</dbReference>
<dbReference type="RefSeq" id="WP_017749691.1">
    <property type="nucleotide sequence ID" value="NZ_KQ976354.1"/>
</dbReference>
<evidence type="ECO:0000313" key="2">
    <source>
        <dbReference type="Proteomes" id="UP000076925"/>
    </source>
</evidence>
<organism evidence="1 2">
    <name type="scientific">Scytonema hofmannii PCC 7110</name>
    <dbReference type="NCBI Taxonomy" id="128403"/>
    <lineage>
        <taxon>Bacteria</taxon>
        <taxon>Bacillati</taxon>
        <taxon>Cyanobacteriota</taxon>
        <taxon>Cyanophyceae</taxon>
        <taxon>Nostocales</taxon>
        <taxon>Scytonemataceae</taxon>
        <taxon>Scytonema</taxon>
    </lineage>
</organism>
<dbReference type="AlphaFoldDB" id="A0A139WVK1"/>
<accession>A0A139WVK1</accession>
<sequence>MKVLKRAIKPETYISFLYIYPTTWGTAGDICLIRESVANSSTSKFVGHKIQLALPFGMERHRLAGFPVIKVAGHVGDGHPKDRQSEWEAYEGVDKETVIAALKPWDFKLIESDVAI</sequence>
<evidence type="ECO:0000313" key="1">
    <source>
        <dbReference type="EMBL" id="KYC36423.1"/>
    </source>
</evidence>
<comment type="caution">
    <text evidence="1">The sequence shown here is derived from an EMBL/GenBank/DDBJ whole genome shotgun (WGS) entry which is preliminary data.</text>
</comment>
<keyword evidence="2" id="KW-1185">Reference proteome</keyword>
<name>A0A139WVK1_9CYAN</name>
<dbReference type="OrthoDB" id="513051at2"/>
<gene>
    <name evidence="1" type="ORF">WA1_42720</name>
</gene>
<protein>
    <submittedName>
        <fullName evidence="1">Uncharacterized protein</fullName>
    </submittedName>
</protein>